<dbReference type="Pfam" id="PF00903">
    <property type="entry name" value="Glyoxalase"/>
    <property type="match status" value="1"/>
</dbReference>
<dbReference type="RefSeq" id="WP_259866196.1">
    <property type="nucleotide sequence ID" value="NZ_BAAAST010000004.1"/>
</dbReference>
<dbReference type="InterPro" id="IPR037523">
    <property type="entry name" value="VOC_core"/>
</dbReference>
<gene>
    <name evidence="2" type="ORF">Dfulv_21810</name>
</gene>
<proteinExistence type="predicted"/>
<dbReference type="Gene3D" id="3.10.180.10">
    <property type="entry name" value="2,3-Dihydroxybiphenyl 1,2-Dioxygenase, domain 1"/>
    <property type="match status" value="1"/>
</dbReference>
<feature type="domain" description="VOC" evidence="1">
    <location>
        <begin position="8"/>
        <end position="131"/>
    </location>
</feature>
<accession>A0ABY5WBL6</accession>
<reference evidence="2" key="1">
    <citation type="submission" date="2021-04" db="EMBL/GenBank/DDBJ databases">
        <authorList>
            <person name="Hartkoorn R.C."/>
            <person name="Beaudoing E."/>
            <person name="Hot D."/>
        </authorList>
    </citation>
    <scope>NUCLEOTIDE SEQUENCE</scope>
    <source>
        <strain evidence="2">NRRL B-16292</strain>
    </source>
</reference>
<dbReference type="Proteomes" id="UP001059617">
    <property type="component" value="Chromosome"/>
</dbReference>
<evidence type="ECO:0000313" key="2">
    <source>
        <dbReference type="EMBL" id="UWP86730.1"/>
    </source>
</evidence>
<dbReference type="SUPFAM" id="SSF54593">
    <property type="entry name" value="Glyoxalase/Bleomycin resistance protein/Dihydroxybiphenyl dioxygenase"/>
    <property type="match status" value="1"/>
</dbReference>
<sequence>MVAVINNEAIEIGIVVRDPEKALTFYRDVLGLPYLGDLEFPGTHMWRFGAGGSVVKLLALEPAPQDSNPPGTVPATGLRYLSLFVSNIEDLVNECAAFGCAIATPVTEFRPGARFAFVEDPEGNRIELLDVAGSTAA</sequence>
<evidence type="ECO:0000313" key="3">
    <source>
        <dbReference type="Proteomes" id="UP001059617"/>
    </source>
</evidence>
<dbReference type="InterPro" id="IPR029068">
    <property type="entry name" value="Glyas_Bleomycin-R_OHBP_Dase"/>
</dbReference>
<keyword evidence="3" id="KW-1185">Reference proteome</keyword>
<dbReference type="InterPro" id="IPR004360">
    <property type="entry name" value="Glyas_Fos-R_dOase_dom"/>
</dbReference>
<evidence type="ECO:0000259" key="1">
    <source>
        <dbReference type="PROSITE" id="PS51819"/>
    </source>
</evidence>
<dbReference type="PROSITE" id="PS51819">
    <property type="entry name" value="VOC"/>
    <property type="match status" value="1"/>
</dbReference>
<protein>
    <submittedName>
        <fullName evidence="2">VOC family protein</fullName>
    </submittedName>
</protein>
<dbReference type="EMBL" id="CP073720">
    <property type="protein sequence ID" value="UWP86730.1"/>
    <property type="molecule type" value="Genomic_DNA"/>
</dbReference>
<name>A0ABY5WBL6_9ACTN</name>
<organism evidence="2 3">
    <name type="scientific">Dactylosporangium fulvum</name>
    <dbReference type="NCBI Taxonomy" id="53359"/>
    <lineage>
        <taxon>Bacteria</taxon>
        <taxon>Bacillati</taxon>
        <taxon>Actinomycetota</taxon>
        <taxon>Actinomycetes</taxon>
        <taxon>Micromonosporales</taxon>
        <taxon>Micromonosporaceae</taxon>
        <taxon>Dactylosporangium</taxon>
    </lineage>
</organism>
<reference evidence="2" key="2">
    <citation type="submission" date="2022-09" db="EMBL/GenBank/DDBJ databases">
        <title>Biosynthetic gene clusters of Dactylosporangioum fulvum.</title>
        <authorList>
            <person name="Caradec T."/>
        </authorList>
    </citation>
    <scope>NUCLEOTIDE SEQUENCE</scope>
    <source>
        <strain evidence="2">NRRL B-16292</strain>
    </source>
</reference>